<dbReference type="EMBL" id="UOEI01000559">
    <property type="protein sequence ID" value="VAW07921.1"/>
    <property type="molecule type" value="Genomic_DNA"/>
</dbReference>
<dbReference type="GO" id="GO:0005829">
    <property type="term" value="C:cytosol"/>
    <property type="evidence" value="ECO:0007669"/>
    <property type="project" value="TreeGrafter"/>
</dbReference>
<accession>A0A3B0SNQ2</accession>
<dbReference type="GO" id="GO:0003824">
    <property type="term" value="F:catalytic activity"/>
    <property type="evidence" value="ECO:0007669"/>
    <property type="project" value="InterPro"/>
</dbReference>
<dbReference type="InterPro" id="IPR023404">
    <property type="entry name" value="rSAM_horseshoe"/>
</dbReference>
<dbReference type="AlphaFoldDB" id="A0A3B0SNQ2"/>
<keyword evidence="3" id="KW-0479">Metal-binding</keyword>
<dbReference type="CDD" id="cd01335">
    <property type="entry name" value="Radical_SAM"/>
    <property type="match status" value="1"/>
</dbReference>
<name>A0A3B0SNQ2_9ZZZZ</name>
<dbReference type="Gene3D" id="3.80.30.20">
    <property type="entry name" value="tm_1862 like domain"/>
    <property type="match status" value="1"/>
</dbReference>
<organism evidence="7">
    <name type="scientific">hydrothermal vent metagenome</name>
    <dbReference type="NCBI Taxonomy" id="652676"/>
    <lineage>
        <taxon>unclassified sequences</taxon>
        <taxon>metagenomes</taxon>
        <taxon>ecological metagenomes</taxon>
    </lineage>
</organism>
<keyword evidence="2" id="KW-0949">S-adenosyl-L-methionine</keyword>
<dbReference type="GO" id="GO:0046872">
    <property type="term" value="F:metal ion binding"/>
    <property type="evidence" value="ECO:0007669"/>
    <property type="project" value="UniProtKB-KW"/>
</dbReference>
<dbReference type="SUPFAM" id="SSF102114">
    <property type="entry name" value="Radical SAM enzymes"/>
    <property type="match status" value="1"/>
</dbReference>
<dbReference type="SMART" id="SM00729">
    <property type="entry name" value="Elp3"/>
    <property type="match status" value="1"/>
</dbReference>
<gene>
    <name evidence="7" type="ORF">MNBD_ACTINO01-709</name>
</gene>
<evidence type="ECO:0000259" key="6">
    <source>
        <dbReference type="PROSITE" id="PS51918"/>
    </source>
</evidence>
<evidence type="ECO:0000256" key="4">
    <source>
        <dbReference type="ARBA" id="ARBA00023004"/>
    </source>
</evidence>
<dbReference type="PANTHER" id="PTHR43409:SF7">
    <property type="entry name" value="BLL1977 PROTEIN"/>
    <property type="match status" value="1"/>
</dbReference>
<dbReference type="PROSITE" id="PS51918">
    <property type="entry name" value="RADICAL_SAM"/>
    <property type="match status" value="1"/>
</dbReference>
<evidence type="ECO:0000256" key="5">
    <source>
        <dbReference type="ARBA" id="ARBA00023014"/>
    </source>
</evidence>
<evidence type="ECO:0000256" key="1">
    <source>
        <dbReference type="ARBA" id="ARBA00001966"/>
    </source>
</evidence>
<reference evidence="7" key="1">
    <citation type="submission" date="2018-06" db="EMBL/GenBank/DDBJ databases">
        <authorList>
            <person name="Zhirakovskaya E."/>
        </authorList>
    </citation>
    <scope>NUCLEOTIDE SEQUENCE</scope>
</reference>
<dbReference type="InterPro" id="IPR058240">
    <property type="entry name" value="rSAM_sf"/>
</dbReference>
<evidence type="ECO:0000313" key="7">
    <source>
        <dbReference type="EMBL" id="VAW07921.1"/>
    </source>
</evidence>
<comment type="cofactor">
    <cofactor evidence="1">
        <name>[4Fe-4S] cluster</name>
        <dbReference type="ChEBI" id="CHEBI:49883"/>
    </cofactor>
</comment>
<feature type="non-terminal residue" evidence="7">
    <location>
        <position position="1"/>
    </location>
</feature>
<protein>
    <submittedName>
        <fullName evidence="7">Radical SAM domain protein</fullName>
    </submittedName>
</protein>
<sequence>HLRDLGADSVLGGEFEEGIVDIYNRVVTTGPEPFDQPEARISLRRQSFLVPDRTGLPSLDNYAKLQVSPGVSKLVGYTEASRGCKHLCRHCPVVPVYGGRFVVVQPDVVLEDIRRQVRSGAEHITFGDPDFFNGPKHAMRIVTRMHHEFPDLTYDVTIKVEHLARHAHLLTDLKRTGCVLVTSAVESFNDQILTHFDKRHSRHDLEKVLDEMRAVALALNPTFVTFTPWTTLDGYIEFLATLASLGLVENISPVQYAIRLLIPAGSKLLELPDIADLVDQFDDRELVYPWRHHDPAVDSLFAEVLRIAQQGTPADRSRIQIFTEVWEAGHAARGIDAPPPLNTHVSDVPPPVTIPYLTEPWYC</sequence>
<dbReference type="GO" id="GO:0051536">
    <property type="term" value="F:iron-sulfur cluster binding"/>
    <property type="evidence" value="ECO:0007669"/>
    <property type="project" value="UniProtKB-KW"/>
</dbReference>
<dbReference type="Pfam" id="PF04055">
    <property type="entry name" value="Radical_SAM"/>
    <property type="match status" value="1"/>
</dbReference>
<dbReference type="SFLD" id="SFLDS00029">
    <property type="entry name" value="Radical_SAM"/>
    <property type="match status" value="1"/>
</dbReference>
<evidence type="ECO:0000256" key="2">
    <source>
        <dbReference type="ARBA" id="ARBA00022691"/>
    </source>
</evidence>
<dbReference type="InterPro" id="IPR007197">
    <property type="entry name" value="rSAM"/>
</dbReference>
<proteinExistence type="predicted"/>
<keyword evidence="4" id="KW-0408">Iron</keyword>
<dbReference type="SFLD" id="SFLDG01082">
    <property type="entry name" value="B12-binding_domain_containing"/>
    <property type="match status" value="1"/>
</dbReference>
<dbReference type="PANTHER" id="PTHR43409">
    <property type="entry name" value="ANAEROBIC MAGNESIUM-PROTOPORPHYRIN IX MONOMETHYL ESTER CYCLASE-RELATED"/>
    <property type="match status" value="1"/>
</dbReference>
<dbReference type="InterPro" id="IPR006638">
    <property type="entry name" value="Elp3/MiaA/NifB-like_rSAM"/>
</dbReference>
<feature type="domain" description="Radical SAM core" evidence="6">
    <location>
        <begin position="67"/>
        <end position="296"/>
    </location>
</feature>
<dbReference type="InterPro" id="IPR051198">
    <property type="entry name" value="BchE-like"/>
</dbReference>
<evidence type="ECO:0000256" key="3">
    <source>
        <dbReference type="ARBA" id="ARBA00022723"/>
    </source>
</evidence>
<keyword evidence="5" id="KW-0411">Iron-sulfur</keyword>